<evidence type="ECO:0000313" key="7">
    <source>
        <dbReference type="EMBL" id="RBR14457.1"/>
    </source>
</evidence>
<dbReference type="GO" id="GO:0016491">
    <property type="term" value="F:oxidoreductase activity"/>
    <property type="evidence" value="ECO:0007669"/>
    <property type="project" value="UniProtKB-KW"/>
</dbReference>
<dbReference type="EMBL" id="QKXC01000167">
    <property type="protein sequence ID" value="RBR14457.1"/>
    <property type="molecule type" value="Genomic_DNA"/>
</dbReference>
<name>A0A366RBC4_9HYPO</name>
<evidence type="ECO:0000256" key="5">
    <source>
        <dbReference type="ARBA" id="ARBA00023002"/>
    </source>
</evidence>
<keyword evidence="8" id="KW-1185">Reference proteome</keyword>
<dbReference type="Pfam" id="PF01565">
    <property type="entry name" value="FAD_binding_4"/>
    <property type="match status" value="1"/>
</dbReference>
<dbReference type="InterPro" id="IPR050416">
    <property type="entry name" value="FAD-linked_Oxidoreductase"/>
</dbReference>
<comment type="similarity">
    <text evidence="2">Belongs to the oxygen-dependent FAD-linked oxidoreductase family.</text>
</comment>
<dbReference type="Proteomes" id="UP000253153">
    <property type="component" value="Unassembled WGS sequence"/>
</dbReference>
<dbReference type="Gene3D" id="3.30.465.10">
    <property type="match status" value="1"/>
</dbReference>
<dbReference type="PANTHER" id="PTHR42973">
    <property type="entry name" value="BINDING OXIDOREDUCTASE, PUTATIVE (AFU_ORTHOLOGUE AFUA_1G17690)-RELATED"/>
    <property type="match status" value="1"/>
</dbReference>
<sequence length="513" mass="55706">MSGLSQEVNWSTLTQALSEDQVLVPGTEAYSKAIFVGNLNYRNINPAVVVKARSVQDVQSAVCFANQNSVKLTVKVGGHGFMAYSLNEGGMVLDMSAMNGCQINNDARTITTEGGLLSSDVHDKLQDNRDVAITGLCGSVGFSGFTLGGGISPLSRSYGLGCDSVLEMTVVTAEGDVVTVSKDDRDEKKRDLFWALCGGGGGNFGVTVSMTSKMHKLRDEAGKIVSGELIWNLPQQQQAFDEAMKVLNSGNCPAELTANGVWSHGKNKQFTAGLKIIYNGNMDEAQEALKSILAHEPVENTLEEMNWTDVSESDEGWAADSEVYLHVASFILPEGAITPELTSTVNGLMSEAATAVGITDEDKRNSPKCSFKWLHIGAQTSEIPSTDTAFYWRDGHYVASMKVQWTDVSKRESILNFIAKCQDQLLPFAIEKKAAYVNYIDGAVSNWEQAYYGENYARLQKVKTEWDSKNFFSNDQSIKPIEKTAARKTVVGVCKMARGTQVGQKTTAVPVAV</sequence>
<dbReference type="PROSITE" id="PS51387">
    <property type="entry name" value="FAD_PCMH"/>
    <property type="match status" value="1"/>
</dbReference>
<dbReference type="InterPro" id="IPR016167">
    <property type="entry name" value="FAD-bd_PCMH_sub1"/>
</dbReference>
<evidence type="ECO:0000256" key="3">
    <source>
        <dbReference type="ARBA" id="ARBA00022630"/>
    </source>
</evidence>
<dbReference type="AlphaFoldDB" id="A0A366RBC4"/>
<dbReference type="Pfam" id="PF08031">
    <property type="entry name" value="BBE"/>
    <property type="match status" value="1"/>
</dbReference>
<protein>
    <recommendedName>
        <fullName evidence="6">FAD-binding PCMH-type domain-containing protein</fullName>
    </recommendedName>
</protein>
<dbReference type="SUPFAM" id="SSF56176">
    <property type="entry name" value="FAD-binding/transporter-associated domain-like"/>
    <property type="match status" value="1"/>
</dbReference>
<proteinExistence type="inferred from homology"/>
<dbReference type="Gene3D" id="3.30.43.10">
    <property type="entry name" value="Uridine Diphospho-n-acetylenolpyruvylglucosamine Reductase, domain 2"/>
    <property type="match status" value="1"/>
</dbReference>
<keyword evidence="4" id="KW-0274">FAD</keyword>
<evidence type="ECO:0000313" key="8">
    <source>
        <dbReference type="Proteomes" id="UP000253153"/>
    </source>
</evidence>
<dbReference type="GeneID" id="41997129"/>
<accession>A0A366RBC4</accession>
<evidence type="ECO:0000256" key="2">
    <source>
        <dbReference type="ARBA" id="ARBA00005466"/>
    </source>
</evidence>
<keyword evidence="5" id="KW-0560">Oxidoreductase</keyword>
<dbReference type="OrthoDB" id="407275at2759"/>
<dbReference type="InterPro" id="IPR006094">
    <property type="entry name" value="Oxid_FAD_bind_N"/>
</dbReference>
<dbReference type="PANTHER" id="PTHR42973:SF39">
    <property type="entry name" value="FAD-BINDING PCMH-TYPE DOMAIN-CONTAINING PROTEIN"/>
    <property type="match status" value="1"/>
</dbReference>
<evidence type="ECO:0000256" key="4">
    <source>
        <dbReference type="ARBA" id="ARBA00022827"/>
    </source>
</evidence>
<dbReference type="RefSeq" id="XP_031014092.1">
    <property type="nucleotide sequence ID" value="XM_031161833.1"/>
</dbReference>
<comment type="cofactor">
    <cofactor evidence="1">
        <name>FAD</name>
        <dbReference type="ChEBI" id="CHEBI:57692"/>
    </cofactor>
</comment>
<evidence type="ECO:0000256" key="1">
    <source>
        <dbReference type="ARBA" id="ARBA00001974"/>
    </source>
</evidence>
<dbReference type="Gene3D" id="3.40.462.20">
    <property type="match status" value="1"/>
</dbReference>
<dbReference type="InterPro" id="IPR016169">
    <property type="entry name" value="FAD-bd_PCMH_sub2"/>
</dbReference>
<keyword evidence="3" id="KW-0285">Flavoprotein</keyword>
<comment type="caution">
    <text evidence="7">The sequence shown here is derived from an EMBL/GenBank/DDBJ whole genome shotgun (WGS) entry which is preliminary data.</text>
</comment>
<evidence type="ECO:0000259" key="6">
    <source>
        <dbReference type="PROSITE" id="PS51387"/>
    </source>
</evidence>
<gene>
    <name evidence="7" type="ORF">FIESC28_07693</name>
</gene>
<dbReference type="InterPro" id="IPR012951">
    <property type="entry name" value="BBE"/>
</dbReference>
<organism evidence="7 8">
    <name type="scientific">Fusarium coffeatum</name>
    <dbReference type="NCBI Taxonomy" id="231269"/>
    <lineage>
        <taxon>Eukaryota</taxon>
        <taxon>Fungi</taxon>
        <taxon>Dikarya</taxon>
        <taxon>Ascomycota</taxon>
        <taxon>Pezizomycotina</taxon>
        <taxon>Sordariomycetes</taxon>
        <taxon>Hypocreomycetidae</taxon>
        <taxon>Hypocreales</taxon>
        <taxon>Nectriaceae</taxon>
        <taxon>Fusarium</taxon>
        <taxon>Fusarium incarnatum-equiseti species complex</taxon>
    </lineage>
</organism>
<dbReference type="GO" id="GO:0071949">
    <property type="term" value="F:FAD binding"/>
    <property type="evidence" value="ECO:0007669"/>
    <property type="project" value="InterPro"/>
</dbReference>
<dbReference type="InterPro" id="IPR016166">
    <property type="entry name" value="FAD-bd_PCMH"/>
</dbReference>
<feature type="domain" description="FAD-binding PCMH-type" evidence="6">
    <location>
        <begin position="42"/>
        <end position="217"/>
    </location>
</feature>
<reference evidence="7 8" key="1">
    <citation type="submission" date="2018-06" db="EMBL/GenBank/DDBJ databases">
        <title>Fusarium incarnatum-equiseti species complex species 28.</title>
        <authorList>
            <person name="Gardiner D.M."/>
        </authorList>
    </citation>
    <scope>NUCLEOTIDE SEQUENCE [LARGE SCALE GENOMIC DNA]</scope>
    <source>
        <strain evidence="7 8">FIESC_28</strain>
    </source>
</reference>
<dbReference type="InterPro" id="IPR036318">
    <property type="entry name" value="FAD-bd_PCMH-like_sf"/>
</dbReference>